<proteinExistence type="predicted"/>
<reference evidence="1" key="3">
    <citation type="submission" date="2023-05" db="EMBL/GenBank/DDBJ databases">
        <authorList>
            <person name="Smith C.H."/>
        </authorList>
    </citation>
    <scope>NUCLEOTIDE SEQUENCE</scope>
    <source>
        <strain evidence="1">CHS0354</strain>
        <tissue evidence="1">Mantle</tissue>
    </source>
</reference>
<name>A0AAE0THF2_9BIVA</name>
<reference evidence="1" key="1">
    <citation type="journal article" date="2021" name="Genome Biol. Evol.">
        <title>A High-Quality Reference Genome for a Parasitic Bivalve with Doubly Uniparental Inheritance (Bivalvia: Unionida).</title>
        <authorList>
            <person name="Smith C.H."/>
        </authorList>
    </citation>
    <scope>NUCLEOTIDE SEQUENCE</scope>
    <source>
        <strain evidence="1">CHS0354</strain>
    </source>
</reference>
<evidence type="ECO:0000313" key="1">
    <source>
        <dbReference type="EMBL" id="KAK3610392.1"/>
    </source>
</evidence>
<dbReference type="Proteomes" id="UP001195483">
    <property type="component" value="Unassembled WGS sequence"/>
</dbReference>
<comment type="caution">
    <text evidence="1">The sequence shown here is derived from an EMBL/GenBank/DDBJ whole genome shotgun (WGS) entry which is preliminary data.</text>
</comment>
<feature type="non-terminal residue" evidence="1">
    <location>
        <position position="1"/>
    </location>
</feature>
<keyword evidence="2" id="KW-1185">Reference proteome</keyword>
<accession>A0AAE0THF2</accession>
<evidence type="ECO:0000313" key="2">
    <source>
        <dbReference type="Proteomes" id="UP001195483"/>
    </source>
</evidence>
<dbReference type="EMBL" id="JAEAOA010000568">
    <property type="protein sequence ID" value="KAK3610392.1"/>
    <property type="molecule type" value="Genomic_DNA"/>
</dbReference>
<feature type="non-terminal residue" evidence="1">
    <location>
        <position position="60"/>
    </location>
</feature>
<sequence>HFYDGLDLAYVEFLAIISDEGELLQYYGRTHELIKPKGIGVATPTQDIENLPKVSINEFA</sequence>
<organism evidence="1 2">
    <name type="scientific">Potamilus streckersoni</name>
    <dbReference type="NCBI Taxonomy" id="2493646"/>
    <lineage>
        <taxon>Eukaryota</taxon>
        <taxon>Metazoa</taxon>
        <taxon>Spiralia</taxon>
        <taxon>Lophotrochozoa</taxon>
        <taxon>Mollusca</taxon>
        <taxon>Bivalvia</taxon>
        <taxon>Autobranchia</taxon>
        <taxon>Heteroconchia</taxon>
        <taxon>Palaeoheterodonta</taxon>
        <taxon>Unionida</taxon>
        <taxon>Unionoidea</taxon>
        <taxon>Unionidae</taxon>
        <taxon>Ambleminae</taxon>
        <taxon>Lampsilini</taxon>
        <taxon>Potamilus</taxon>
    </lineage>
</organism>
<dbReference type="AlphaFoldDB" id="A0AAE0THF2"/>
<protein>
    <submittedName>
        <fullName evidence="1">Uncharacterized protein</fullName>
    </submittedName>
</protein>
<gene>
    <name evidence="1" type="ORF">CHS0354_008675</name>
</gene>
<reference evidence="1" key="2">
    <citation type="journal article" date="2021" name="Genome Biol. Evol.">
        <title>Developing a high-quality reference genome for a parasitic bivalve with doubly uniparental inheritance (Bivalvia: Unionida).</title>
        <authorList>
            <person name="Smith C.H."/>
        </authorList>
    </citation>
    <scope>NUCLEOTIDE SEQUENCE</scope>
    <source>
        <strain evidence="1">CHS0354</strain>
        <tissue evidence="1">Mantle</tissue>
    </source>
</reference>